<feature type="transmembrane region" description="Helical" evidence="5">
    <location>
        <begin position="280"/>
        <end position="297"/>
    </location>
</feature>
<dbReference type="EMBL" id="JBHILM010000007">
    <property type="protein sequence ID" value="MFB5680884.1"/>
    <property type="molecule type" value="Genomic_DNA"/>
</dbReference>
<feature type="transmembrane region" description="Helical" evidence="5">
    <location>
        <begin position="222"/>
        <end position="242"/>
    </location>
</feature>
<evidence type="ECO:0000256" key="2">
    <source>
        <dbReference type="ARBA" id="ARBA00022692"/>
    </source>
</evidence>
<feature type="transmembrane region" description="Helical" evidence="5">
    <location>
        <begin position="180"/>
        <end position="202"/>
    </location>
</feature>
<evidence type="ECO:0000256" key="3">
    <source>
        <dbReference type="ARBA" id="ARBA00022989"/>
    </source>
</evidence>
<gene>
    <name evidence="7" type="ORF">ACE3NQ_08185</name>
</gene>
<feature type="domain" description="ABC-2 type transporter transmembrane" evidence="6">
    <location>
        <begin position="15"/>
        <end position="346"/>
    </location>
</feature>
<dbReference type="InterPro" id="IPR013525">
    <property type="entry name" value="ABC2_TM"/>
</dbReference>
<keyword evidence="4 5" id="KW-0472">Membrane</keyword>
<name>A0ABV5B686_9BACL</name>
<evidence type="ECO:0000256" key="1">
    <source>
        <dbReference type="ARBA" id="ARBA00004141"/>
    </source>
</evidence>
<feature type="transmembrane region" description="Helical" evidence="5">
    <location>
        <begin position="254"/>
        <end position="273"/>
    </location>
</feature>
<dbReference type="Proteomes" id="UP001580407">
    <property type="component" value="Unassembled WGS sequence"/>
</dbReference>
<keyword evidence="8" id="KW-1185">Reference proteome</keyword>
<evidence type="ECO:0000256" key="5">
    <source>
        <dbReference type="SAM" id="Phobius"/>
    </source>
</evidence>
<dbReference type="InterPro" id="IPR051328">
    <property type="entry name" value="T7SS_ABC-Transporter"/>
</dbReference>
<accession>A0ABV5B686</accession>
<evidence type="ECO:0000256" key="4">
    <source>
        <dbReference type="ARBA" id="ARBA00023136"/>
    </source>
</evidence>
<dbReference type="PANTHER" id="PTHR43077:SF5">
    <property type="entry name" value="PHAGE INFECTION PROTEIN"/>
    <property type="match status" value="1"/>
</dbReference>
<reference evidence="7 8" key="1">
    <citation type="submission" date="2024-09" db="EMBL/GenBank/DDBJ databases">
        <authorList>
            <person name="Ruan L."/>
        </authorList>
    </citation>
    <scope>NUCLEOTIDE SEQUENCE [LARGE SCALE GENOMIC DNA]</scope>
    <source>
        <strain evidence="7 8">D33</strain>
    </source>
</reference>
<comment type="caution">
    <text evidence="7">The sequence shown here is derived from an EMBL/GenBank/DDBJ whole genome shotgun (WGS) entry which is preliminary data.</text>
</comment>
<evidence type="ECO:0000313" key="7">
    <source>
        <dbReference type="EMBL" id="MFB5680884.1"/>
    </source>
</evidence>
<evidence type="ECO:0000313" key="8">
    <source>
        <dbReference type="Proteomes" id="UP001580407"/>
    </source>
</evidence>
<dbReference type="RefSeq" id="WP_375524680.1">
    <property type="nucleotide sequence ID" value="NZ_JBHILM010000007.1"/>
</dbReference>
<keyword evidence="2 5" id="KW-0812">Transmembrane</keyword>
<dbReference type="Gene3D" id="3.40.1710.10">
    <property type="entry name" value="abc type-2 transporter like domain"/>
    <property type="match status" value="1"/>
</dbReference>
<proteinExistence type="predicted"/>
<feature type="transmembrane region" description="Helical" evidence="5">
    <location>
        <begin position="332"/>
        <end position="356"/>
    </location>
</feature>
<comment type="subcellular location">
    <subcellularLocation>
        <location evidence="1">Membrane</location>
        <topology evidence="1">Multi-pass membrane protein</topology>
    </subcellularLocation>
</comment>
<dbReference type="Pfam" id="PF12698">
    <property type="entry name" value="ABC2_membrane_3"/>
    <property type="match status" value="1"/>
</dbReference>
<keyword evidence="3 5" id="KW-1133">Transmembrane helix</keyword>
<organism evidence="7 8">
    <name type="scientific">Paenibacillus terreus</name>
    <dbReference type="NCBI Taxonomy" id="1387834"/>
    <lineage>
        <taxon>Bacteria</taxon>
        <taxon>Bacillati</taxon>
        <taxon>Bacillota</taxon>
        <taxon>Bacilli</taxon>
        <taxon>Bacillales</taxon>
        <taxon>Paenibacillaceae</taxon>
        <taxon>Paenibacillus</taxon>
    </lineage>
</organism>
<feature type="transmembrane region" description="Helical" evidence="5">
    <location>
        <begin position="15"/>
        <end position="34"/>
    </location>
</feature>
<sequence length="376" mass="41237">MQSFKNYLKFTQTKVGLVFACVVPLLFVLIWMTGYQGATERIDQLNAALVNEDGEQGLTVQEHIEQNAPFHVDVLNSSEEAQSLMNEGRYVMVIVIPEGFNETIHSSHSADLTFYVNQGNADIAKTIAEQAAVQISTEVGQGISAELNSAVDKTLEEFLSSPVQVKLVQTNQIGDFATSMLPMILGFITYIAMMTANIQFNISSMMMKRSHPKWQIFWSRQFLLLCISVIVPLIVDGVALLFTDASSPYGQLYIYHVLVFLACACFTQMAFALFGNAGPLFNVAMVPLQLMTAGNIIPADMLTPFYRHIGSFLPAPNGIQGFMRLIYSGSPVSVFAIHLLLICIATWGITLLRVALQKELAPKPTGATGQVQAGAH</sequence>
<evidence type="ECO:0000259" key="6">
    <source>
        <dbReference type="Pfam" id="PF12698"/>
    </source>
</evidence>
<dbReference type="PANTHER" id="PTHR43077">
    <property type="entry name" value="TRANSPORT PERMEASE YVFS-RELATED"/>
    <property type="match status" value="1"/>
</dbReference>
<protein>
    <submittedName>
        <fullName evidence="7">YhgE/Pip domain-containing protein</fullName>
    </submittedName>
</protein>